<dbReference type="GO" id="GO:0005886">
    <property type="term" value="C:plasma membrane"/>
    <property type="evidence" value="ECO:0007669"/>
    <property type="project" value="UniProtKB-SubCell"/>
</dbReference>
<feature type="compositionally biased region" description="Low complexity" evidence="8">
    <location>
        <begin position="18"/>
        <end position="31"/>
    </location>
</feature>
<evidence type="ECO:0000256" key="8">
    <source>
        <dbReference type="SAM" id="MobiDB-lite"/>
    </source>
</evidence>
<dbReference type="InterPro" id="IPR000515">
    <property type="entry name" value="MetI-like"/>
</dbReference>
<evidence type="ECO:0000256" key="3">
    <source>
        <dbReference type="ARBA" id="ARBA00022475"/>
    </source>
</evidence>
<dbReference type="Gene3D" id="1.10.3720.10">
    <property type="entry name" value="MetI-like"/>
    <property type="match status" value="1"/>
</dbReference>
<keyword evidence="4 7" id="KW-0812">Transmembrane</keyword>
<feature type="transmembrane region" description="Helical" evidence="7">
    <location>
        <begin position="38"/>
        <end position="61"/>
    </location>
</feature>
<dbReference type="Proteomes" id="UP000316747">
    <property type="component" value="Unassembled WGS sequence"/>
</dbReference>
<feature type="transmembrane region" description="Helical" evidence="7">
    <location>
        <begin position="97"/>
        <end position="124"/>
    </location>
</feature>
<dbReference type="PANTHER" id="PTHR43005">
    <property type="entry name" value="BLR7065 PROTEIN"/>
    <property type="match status" value="1"/>
</dbReference>
<evidence type="ECO:0000259" key="9">
    <source>
        <dbReference type="PROSITE" id="PS50928"/>
    </source>
</evidence>
<organism evidence="10 11">
    <name type="scientific">Humibacillus xanthopallidus</name>
    <dbReference type="NCBI Taxonomy" id="412689"/>
    <lineage>
        <taxon>Bacteria</taxon>
        <taxon>Bacillati</taxon>
        <taxon>Actinomycetota</taxon>
        <taxon>Actinomycetes</taxon>
        <taxon>Micrococcales</taxon>
        <taxon>Intrasporangiaceae</taxon>
        <taxon>Humibacillus</taxon>
    </lineage>
</organism>
<dbReference type="CDD" id="cd06261">
    <property type="entry name" value="TM_PBP2"/>
    <property type="match status" value="1"/>
</dbReference>
<dbReference type="OrthoDB" id="9804439at2"/>
<feature type="region of interest" description="Disordered" evidence="8">
    <location>
        <begin position="1"/>
        <end position="31"/>
    </location>
</feature>
<dbReference type="AlphaFoldDB" id="A0A543HIT8"/>
<evidence type="ECO:0000256" key="5">
    <source>
        <dbReference type="ARBA" id="ARBA00022989"/>
    </source>
</evidence>
<keyword evidence="2 7" id="KW-0813">Transport</keyword>
<dbReference type="PANTHER" id="PTHR43005:SF1">
    <property type="entry name" value="SPERMIDINE_PUTRESCINE TRANSPORT SYSTEM PERMEASE PROTEIN"/>
    <property type="match status" value="1"/>
</dbReference>
<protein>
    <submittedName>
        <fullName evidence="10">Carbohydrate ABC transporter membrane protein 1 (CUT1 family)</fullName>
    </submittedName>
</protein>
<reference evidence="10 11" key="1">
    <citation type="submission" date="2019-06" db="EMBL/GenBank/DDBJ databases">
        <title>Genome sequencing of plant associated microbes to promote plant fitness in Sorghum bicolor and Oryza sativa.</title>
        <authorList>
            <person name="Coleman-Derr D."/>
        </authorList>
    </citation>
    <scope>NUCLEOTIDE SEQUENCE [LARGE SCALE GENOMIC DNA]</scope>
    <source>
        <strain evidence="10 11">KV-663</strain>
    </source>
</reference>
<dbReference type="EMBL" id="VFPM01000003">
    <property type="protein sequence ID" value="TQM58252.1"/>
    <property type="molecule type" value="Genomic_DNA"/>
</dbReference>
<evidence type="ECO:0000256" key="2">
    <source>
        <dbReference type="ARBA" id="ARBA00022448"/>
    </source>
</evidence>
<comment type="caution">
    <text evidence="10">The sequence shown here is derived from an EMBL/GenBank/DDBJ whole genome shotgun (WGS) entry which is preliminary data.</text>
</comment>
<keyword evidence="5 7" id="KW-1133">Transmembrane helix</keyword>
<feature type="domain" description="ABC transmembrane type-1" evidence="9">
    <location>
        <begin position="99"/>
        <end position="309"/>
    </location>
</feature>
<evidence type="ECO:0000256" key="1">
    <source>
        <dbReference type="ARBA" id="ARBA00004651"/>
    </source>
</evidence>
<keyword evidence="3" id="KW-1003">Cell membrane</keyword>
<gene>
    <name evidence="10" type="ORF">FBY41_3613</name>
</gene>
<comment type="similarity">
    <text evidence="7">Belongs to the binding-protein-dependent transport system permease family.</text>
</comment>
<proteinExistence type="inferred from homology"/>
<name>A0A543HIT8_9MICO</name>
<dbReference type="GO" id="GO:0055085">
    <property type="term" value="P:transmembrane transport"/>
    <property type="evidence" value="ECO:0007669"/>
    <property type="project" value="InterPro"/>
</dbReference>
<feature type="transmembrane region" description="Helical" evidence="7">
    <location>
        <begin position="288"/>
        <end position="310"/>
    </location>
</feature>
<dbReference type="InterPro" id="IPR035906">
    <property type="entry name" value="MetI-like_sf"/>
</dbReference>
<keyword evidence="6 7" id="KW-0472">Membrane</keyword>
<comment type="subcellular location">
    <subcellularLocation>
        <location evidence="1 7">Cell membrane</location>
        <topology evidence="1 7">Multi-pass membrane protein</topology>
    </subcellularLocation>
</comment>
<accession>A0A543HIT8</accession>
<evidence type="ECO:0000256" key="7">
    <source>
        <dbReference type="RuleBase" id="RU363032"/>
    </source>
</evidence>
<feature type="transmembrane region" description="Helical" evidence="7">
    <location>
        <begin position="177"/>
        <end position="193"/>
    </location>
</feature>
<evidence type="ECO:0000313" key="10">
    <source>
        <dbReference type="EMBL" id="TQM58252.1"/>
    </source>
</evidence>
<dbReference type="Pfam" id="PF00528">
    <property type="entry name" value="BPD_transp_1"/>
    <property type="match status" value="1"/>
</dbReference>
<sequence>MTALDVQGSTRRGRAPFRSRPGGPGAPSQGPARTALRLLPLTPAIALMAIFLVGPIGYALYGSLTNAALSGYRAANPEFIGLDNYTRLLSSAQFWQAAWLTLLFVVASAVIGQNVLGMALALLLRSGPKRLGSVVSALVVMAWVLPEIVAAFTLYAFFSSEGTLNTALGWLGIDGPSWLILFPMLSVILANVWRGTAFSMMVYNAALAEVPPEITESAQIDGANTLQRFFRITLPMIRRAIATNMMLTTLQTLGVFTLIWVMTGGGPGTQSTTLPVLAFQQAFKFAQVGYGTAIATVTLVIGAVFALVYVRALKPEVD</sequence>
<feature type="transmembrane region" description="Helical" evidence="7">
    <location>
        <begin position="131"/>
        <end position="157"/>
    </location>
</feature>
<feature type="transmembrane region" description="Helical" evidence="7">
    <location>
        <begin position="241"/>
        <end position="262"/>
    </location>
</feature>
<dbReference type="SUPFAM" id="SSF161098">
    <property type="entry name" value="MetI-like"/>
    <property type="match status" value="1"/>
</dbReference>
<evidence type="ECO:0000313" key="11">
    <source>
        <dbReference type="Proteomes" id="UP000316747"/>
    </source>
</evidence>
<dbReference type="PROSITE" id="PS50928">
    <property type="entry name" value="ABC_TM1"/>
    <property type="match status" value="1"/>
</dbReference>
<evidence type="ECO:0000256" key="4">
    <source>
        <dbReference type="ARBA" id="ARBA00022692"/>
    </source>
</evidence>
<evidence type="ECO:0000256" key="6">
    <source>
        <dbReference type="ARBA" id="ARBA00023136"/>
    </source>
</evidence>
<dbReference type="RefSeq" id="WP_141845611.1">
    <property type="nucleotide sequence ID" value="NZ_VFPM01000003.1"/>
</dbReference>
<keyword evidence="11" id="KW-1185">Reference proteome</keyword>